<comment type="caution">
    <text evidence="1">The sequence shown here is derived from an EMBL/GenBank/DDBJ whole genome shotgun (WGS) entry which is preliminary data.</text>
</comment>
<gene>
    <name evidence="1" type="ORF">BOW51_06875</name>
</gene>
<dbReference type="AlphaFoldDB" id="A0A1T2KUT5"/>
<organism evidence="1 2">
    <name type="scientific">Solemya velesiana gill symbiont</name>
    <dbReference type="NCBI Taxonomy" id="1918948"/>
    <lineage>
        <taxon>Bacteria</taxon>
        <taxon>Pseudomonadati</taxon>
        <taxon>Pseudomonadota</taxon>
        <taxon>Gammaproteobacteria</taxon>
        <taxon>sulfur-oxidizing symbionts</taxon>
    </lineage>
</organism>
<reference evidence="1 2" key="1">
    <citation type="submission" date="2016-11" db="EMBL/GenBank/DDBJ databases">
        <title>Mixed transmission modes and dynamic genome evolution in an obligate animal-bacterial symbiosis.</title>
        <authorList>
            <person name="Russell S.L."/>
            <person name="Corbett-Detig R.B."/>
            <person name="Cavanaugh C.M."/>
        </authorList>
    </citation>
    <scope>NUCLEOTIDE SEQUENCE [LARGE SCALE GENOMIC DNA]</scope>
    <source>
        <strain evidence="1">Se-Cadez</strain>
    </source>
</reference>
<keyword evidence="2" id="KW-1185">Reference proteome</keyword>
<evidence type="ECO:0000313" key="1">
    <source>
        <dbReference type="EMBL" id="OOZ36476.1"/>
    </source>
</evidence>
<name>A0A1T2KUT5_9GAMM</name>
<dbReference type="RefSeq" id="WP_425442909.1">
    <property type="nucleotide sequence ID" value="NZ_MPRJ01000037.1"/>
</dbReference>
<dbReference type="EMBL" id="MPRJ01000037">
    <property type="protein sequence ID" value="OOZ36476.1"/>
    <property type="molecule type" value="Genomic_DNA"/>
</dbReference>
<proteinExistence type="predicted"/>
<sequence>MDQFKPKRSQQRAWNRYASELEVIVRNAAFDPDHYALYSRYISSRHPDGEAATALALPRLLAILQP</sequence>
<accession>A0A1T2KUT5</accession>
<protein>
    <submittedName>
        <fullName evidence="1">Uncharacterized protein</fullName>
    </submittedName>
</protein>
<evidence type="ECO:0000313" key="2">
    <source>
        <dbReference type="Proteomes" id="UP000190896"/>
    </source>
</evidence>
<dbReference type="Proteomes" id="UP000190896">
    <property type="component" value="Unassembled WGS sequence"/>
</dbReference>